<dbReference type="InterPro" id="IPR036322">
    <property type="entry name" value="WD40_repeat_dom_sf"/>
</dbReference>
<dbReference type="Gene3D" id="2.130.10.10">
    <property type="entry name" value="YVTN repeat-like/Quinoprotein amine dehydrogenase"/>
    <property type="match status" value="1"/>
</dbReference>
<keyword evidence="20" id="KW-1185">Reference proteome</keyword>
<dbReference type="Proteomes" id="UP000678393">
    <property type="component" value="Unassembled WGS sequence"/>
</dbReference>
<dbReference type="GO" id="GO:0007029">
    <property type="term" value="P:endoplasmic reticulum organization"/>
    <property type="evidence" value="ECO:0007669"/>
    <property type="project" value="TreeGrafter"/>
</dbReference>
<dbReference type="PANTHER" id="PTHR13923">
    <property type="entry name" value="SEC31-RELATED PROTEIN"/>
    <property type="match status" value="1"/>
</dbReference>
<proteinExistence type="inferred from homology"/>
<dbReference type="GO" id="GO:0030127">
    <property type="term" value="C:COPII vesicle coat"/>
    <property type="evidence" value="ECO:0007669"/>
    <property type="project" value="TreeGrafter"/>
</dbReference>
<evidence type="ECO:0000256" key="17">
    <source>
        <dbReference type="PROSITE-ProRule" id="PRU00221"/>
    </source>
</evidence>
<dbReference type="GO" id="GO:0005789">
    <property type="term" value="C:endoplasmic reticulum membrane"/>
    <property type="evidence" value="ECO:0007669"/>
    <property type="project" value="UniProtKB-SubCell"/>
</dbReference>
<keyword evidence="11" id="KW-0472">Membrane</keyword>
<dbReference type="PROSITE" id="PS00678">
    <property type="entry name" value="WD_REPEATS_1"/>
    <property type="match status" value="1"/>
</dbReference>
<evidence type="ECO:0000256" key="18">
    <source>
        <dbReference type="SAM" id="MobiDB-lite"/>
    </source>
</evidence>
<evidence type="ECO:0000256" key="15">
    <source>
        <dbReference type="ARBA" id="ARBA00041470"/>
    </source>
</evidence>
<dbReference type="FunFam" id="2.130.10.10:FF:000009">
    <property type="entry name" value="Protein transport protein Sec31A isoform A"/>
    <property type="match status" value="1"/>
</dbReference>
<name>A0A8S3ZAN5_9EUPU</name>
<dbReference type="PROSITE" id="PS50294">
    <property type="entry name" value="WD_REPEATS_REGION"/>
    <property type="match status" value="1"/>
</dbReference>
<dbReference type="GO" id="GO:0005198">
    <property type="term" value="F:structural molecule activity"/>
    <property type="evidence" value="ECO:0007669"/>
    <property type="project" value="TreeGrafter"/>
</dbReference>
<evidence type="ECO:0000256" key="6">
    <source>
        <dbReference type="ARBA" id="ARBA00022574"/>
    </source>
</evidence>
<evidence type="ECO:0000256" key="12">
    <source>
        <dbReference type="ARBA" id="ARBA00023329"/>
    </source>
</evidence>
<accession>A0A8S3ZAN5</accession>
<dbReference type="InterPro" id="IPR040251">
    <property type="entry name" value="SEC31-like"/>
</dbReference>
<dbReference type="Pfam" id="PF00400">
    <property type="entry name" value="WD40"/>
    <property type="match status" value="2"/>
</dbReference>
<dbReference type="InterPro" id="IPR019775">
    <property type="entry name" value="WD40_repeat_CS"/>
</dbReference>
<feature type="compositionally biased region" description="Polar residues" evidence="18">
    <location>
        <begin position="1083"/>
        <end position="1099"/>
    </location>
</feature>
<evidence type="ECO:0000256" key="4">
    <source>
        <dbReference type="ARBA" id="ARBA00022448"/>
    </source>
</evidence>
<dbReference type="Gene3D" id="1.25.40.1030">
    <property type="match status" value="1"/>
</dbReference>
<reference evidence="19" key="1">
    <citation type="submission" date="2021-04" db="EMBL/GenBank/DDBJ databases">
        <authorList>
            <consortium name="Molecular Ecology Group"/>
        </authorList>
    </citation>
    <scope>NUCLEOTIDE SEQUENCE</scope>
</reference>
<gene>
    <name evidence="19" type="ORF">CUNI_LOCUS10816</name>
</gene>
<evidence type="ECO:0000256" key="1">
    <source>
        <dbReference type="ARBA" id="ARBA00004180"/>
    </source>
</evidence>
<keyword evidence="8" id="KW-0256">Endoplasmic reticulum</keyword>
<comment type="function">
    <text evidence="13">Component of the coat protein complex II (COPII) which promotes the formation of transport vesicles from the endoplasmic reticulum (ER). The coat has two main functions, the physical deformation of the endoplasmic reticulum membrane into vesicles and the selection of cargo molecules.</text>
</comment>
<evidence type="ECO:0000256" key="5">
    <source>
        <dbReference type="ARBA" id="ARBA00022490"/>
    </source>
</evidence>
<dbReference type="AlphaFoldDB" id="A0A8S3ZAN5"/>
<dbReference type="InterPro" id="IPR001680">
    <property type="entry name" value="WD40_rpt"/>
</dbReference>
<dbReference type="EMBL" id="CAJHNH020002001">
    <property type="protein sequence ID" value="CAG5125258.1"/>
    <property type="molecule type" value="Genomic_DNA"/>
</dbReference>
<dbReference type="SMART" id="SM00320">
    <property type="entry name" value="WD40"/>
    <property type="match status" value="4"/>
</dbReference>
<dbReference type="InterPro" id="IPR015943">
    <property type="entry name" value="WD40/YVTN_repeat-like_dom_sf"/>
</dbReference>
<comment type="similarity">
    <text evidence="3">Belongs to the WD repeat SEC31 family.</text>
</comment>
<evidence type="ECO:0000256" key="8">
    <source>
        <dbReference type="ARBA" id="ARBA00022824"/>
    </source>
</evidence>
<sequence>MRVKEIDRTANMAWSPENKYPIYVAAGTAAQQLDATFSTSSTIELYSLNLDEATLDMPLVTSVASDARFHKIVWGPMKDTESGMIIGGAENGVVQVYSADDMLAGSQDCLSAELKKHTGAVKALDLNPFQPNLLASGATDSEIFVWDLLKTESPMTPGQKSLPAEEIACLAWNRQVQYILGSTFASRCVVWDLRKNEPIIKVSDSMSRIKAKLLAWHPEVATQLCLSSEDDHTPVIQVWDLRYATSPLKVLESHQKGVLSIAWCQRDPDLLLSCGKDSRILCWNPNSNVPNGEVVYDLSTNTQWCFDIQWCSRNPAIISSASFDGHITLYSLLGGGHPIRPSNKVADAFGGDQFSSAPIQVPHEEEKVLPLQKPPKWIRKPVGASFAFGGKLVSFGLDKPTQPQQPVPRTVTISQVVTETELVVRSNQLQQAMNSGQFSEFCAMKAANSNDLMQENMWNFMKVNFESEPRTKFLQLLGYDQAELARKVIEHTGTEVSATTSRGIDAQELAQKMSLLNAGSTVKTDRLTASGRASPNVGSKTPVDQLDDLSDASAAFDEIAGSGSVGKMSGTETPLVIPTDNADGLMTQAILTGNFEAAVEMCLSENKMAEAIMLAIAGGPELLIRTQKKYFQRNKSTLGRLISCVVTHDWGHIVETCDLDNWKEALAVVLTYALPEEFSPLCDTLAQRLESERNGALSLYASLCYICSGNVEKLVENWIRNTEDPNRPLALQDLVEKVMILRKAVELSRGSAPGVSGGVLADKLSEYAGLLAAQGSIATALTYLNNTSDEKLAILQDRLSRALGTAVPGAPTPFAKLNILPEGANPNVGQVQQPQVTKNVPASRNTSVQPGVQPVYQGYNTAGTAQAASNTTTTNYYTPNQYNFTQPAAPISSQTPAYTPQQPEIASTTVASAHKGLSHKYPHNPASLSAYGVDTYSGQNYIQPGYTQQPSYGNQQQSYYSPNALSSSNAQQSYYNPVSAASPAVNPYTPSPPVPQPGPAMYSYQDKQAETAWNDPPLVQEKPKPAQTTAFNSPVHNLFTPQQPHSDHGPPGGPLYAGLYNPAEHQSTPQVAPYSSPAYGGYNQPTMTPQVSTPVQPKQTAPVPEPSKPVPKGPIAPEHLVLQDVFDKLVKSCSQIAPNAQMKRKLEDVARKLEILYDRLRENHLSPSVLQGLHQIVQAIQQYDYNSGLTTYTAMVSHSNFSEISNFMPSIKVLMQSAAQMQVYLQ</sequence>
<feature type="repeat" description="WD" evidence="17">
    <location>
        <begin position="251"/>
        <end position="284"/>
    </location>
</feature>
<evidence type="ECO:0000313" key="19">
    <source>
        <dbReference type="EMBL" id="CAG5125258.1"/>
    </source>
</evidence>
<evidence type="ECO:0000313" key="20">
    <source>
        <dbReference type="Proteomes" id="UP000678393"/>
    </source>
</evidence>
<feature type="repeat" description="WD" evidence="17">
    <location>
        <begin position="114"/>
        <end position="156"/>
    </location>
</feature>
<evidence type="ECO:0000256" key="7">
    <source>
        <dbReference type="ARBA" id="ARBA00022737"/>
    </source>
</evidence>
<evidence type="ECO:0000256" key="13">
    <source>
        <dbReference type="ARBA" id="ARBA00025471"/>
    </source>
</evidence>
<dbReference type="Gene3D" id="1.20.940.10">
    <property type="entry name" value="Functional domain of the splicing factor Prp18"/>
    <property type="match status" value="1"/>
</dbReference>
<keyword evidence="9" id="KW-0931">ER-Golgi transport</keyword>
<comment type="subcellular location">
    <subcellularLocation>
        <location evidence="1">Cytoplasmic vesicle membrane</location>
        <topology evidence="1">Peripheral membrane protein</topology>
        <orientation evidence="1">Cytoplasmic side</orientation>
    </subcellularLocation>
    <subcellularLocation>
        <location evidence="2">Endoplasmic reticulum membrane</location>
        <topology evidence="2">Peripheral membrane protein</topology>
    </subcellularLocation>
</comment>
<dbReference type="GO" id="GO:0090110">
    <property type="term" value="P:COPII-coated vesicle cargo loading"/>
    <property type="evidence" value="ECO:0007669"/>
    <property type="project" value="TreeGrafter"/>
</dbReference>
<keyword evidence="5" id="KW-0963">Cytoplasm</keyword>
<dbReference type="OrthoDB" id="542917at2759"/>
<evidence type="ECO:0000256" key="9">
    <source>
        <dbReference type="ARBA" id="ARBA00022892"/>
    </source>
</evidence>
<dbReference type="FunFam" id="1.20.940.10:FF:000001">
    <property type="entry name" value="Protein transport protein Sec31A isoform A"/>
    <property type="match status" value="1"/>
</dbReference>
<dbReference type="SUPFAM" id="SSF50978">
    <property type="entry name" value="WD40 repeat-like"/>
    <property type="match status" value="1"/>
</dbReference>
<evidence type="ECO:0000256" key="11">
    <source>
        <dbReference type="ARBA" id="ARBA00023136"/>
    </source>
</evidence>
<evidence type="ECO:0000256" key="10">
    <source>
        <dbReference type="ARBA" id="ARBA00022927"/>
    </source>
</evidence>
<organism evidence="19 20">
    <name type="scientific">Candidula unifasciata</name>
    <dbReference type="NCBI Taxonomy" id="100452"/>
    <lineage>
        <taxon>Eukaryota</taxon>
        <taxon>Metazoa</taxon>
        <taxon>Spiralia</taxon>
        <taxon>Lophotrochozoa</taxon>
        <taxon>Mollusca</taxon>
        <taxon>Gastropoda</taxon>
        <taxon>Heterobranchia</taxon>
        <taxon>Euthyneura</taxon>
        <taxon>Panpulmonata</taxon>
        <taxon>Eupulmonata</taxon>
        <taxon>Stylommatophora</taxon>
        <taxon>Helicina</taxon>
        <taxon>Helicoidea</taxon>
        <taxon>Geomitridae</taxon>
        <taxon>Candidula</taxon>
    </lineage>
</organism>
<keyword evidence="4" id="KW-0813">Transport</keyword>
<evidence type="ECO:0000256" key="3">
    <source>
        <dbReference type="ARBA" id="ARBA00009358"/>
    </source>
</evidence>
<comment type="caution">
    <text evidence="19">The sequence shown here is derived from an EMBL/GenBank/DDBJ whole genome shotgun (WGS) entry which is preliminary data.</text>
</comment>
<dbReference type="PANTHER" id="PTHR13923:SF11">
    <property type="entry name" value="SECRETORY 31, ISOFORM D"/>
    <property type="match status" value="1"/>
</dbReference>
<evidence type="ECO:0000256" key="16">
    <source>
        <dbReference type="ARBA" id="ARBA00043112"/>
    </source>
</evidence>
<feature type="region of interest" description="Disordered" evidence="18">
    <location>
        <begin position="942"/>
        <end position="968"/>
    </location>
</feature>
<feature type="region of interest" description="Disordered" evidence="18">
    <location>
        <begin position="1083"/>
        <end position="1112"/>
    </location>
</feature>
<protein>
    <recommendedName>
        <fullName evidence="14">Protein transport protein Sec31A</fullName>
    </recommendedName>
    <alternativeName>
        <fullName evidence="16">SEC31-like protein 1</fullName>
    </alternativeName>
    <alternativeName>
        <fullName evidence="15">SEC31-related protein A</fullName>
    </alternativeName>
</protein>
<feature type="compositionally biased region" description="Pro residues" evidence="18">
    <location>
        <begin position="1103"/>
        <end position="1112"/>
    </location>
</feature>
<keyword evidence="12" id="KW-0968">Cytoplasmic vesicle</keyword>
<evidence type="ECO:0000256" key="2">
    <source>
        <dbReference type="ARBA" id="ARBA00004406"/>
    </source>
</evidence>
<keyword evidence="6 17" id="KW-0853">WD repeat</keyword>
<evidence type="ECO:0000256" key="14">
    <source>
        <dbReference type="ARBA" id="ARBA00039468"/>
    </source>
</evidence>
<keyword evidence="10" id="KW-0653">Protein transport</keyword>
<dbReference type="GO" id="GO:0070971">
    <property type="term" value="C:endoplasmic reticulum exit site"/>
    <property type="evidence" value="ECO:0007669"/>
    <property type="project" value="TreeGrafter"/>
</dbReference>
<dbReference type="PROSITE" id="PS50082">
    <property type="entry name" value="WD_REPEATS_2"/>
    <property type="match status" value="2"/>
</dbReference>
<dbReference type="GO" id="GO:0015031">
    <property type="term" value="P:protein transport"/>
    <property type="evidence" value="ECO:0007669"/>
    <property type="project" value="UniProtKB-KW"/>
</dbReference>
<keyword evidence="7" id="KW-0677">Repeat</keyword>